<dbReference type="AlphaFoldDB" id="A0A7S4QL85"/>
<dbReference type="EMBL" id="HBNR01031065">
    <property type="protein sequence ID" value="CAE4585102.1"/>
    <property type="molecule type" value="Transcribed_RNA"/>
</dbReference>
<reference evidence="1" key="1">
    <citation type="submission" date="2021-01" db="EMBL/GenBank/DDBJ databases">
        <authorList>
            <person name="Corre E."/>
            <person name="Pelletier E."/>
            <person name="Niang G."/>
            <person name="Scheremetjew M."/>
            <person name="Finn R."/>
            <person name="Kale V."/>
            <person name="Holt S."/>
            <person name="Cochrane G."/>
            <person name="Meng A."/>
            <person name="Brown T."/>
            <person name="Cohen L."/>
        </authorList>
    </citation>
    <scope>NUCLEOTIDE SEQUENCE</scope>
    <source>
        <strain evidence="1">CCMP3105</strain>
    </source>
</reference>
<name>A0A7S4QL85_9DINO</name>
<evidence type="ECO:0000313" key="1">
    <source>
        <dbReference type="EMBL" id="CAE4585102.1"/>
    </source>
</evidence>
<accession>A0A7S4QL85</accession>
<gene>
    <name evidence="1" type="ORF">AMON00008_LOCUS21203</name>
</gene>
<proteinExistence type="predicted"/>
<organism evidence="1">
    <name type="scientific">Alexandrium monilatum</name>
    <dbReference type="NCBI Taxonomy" id="311494"/>
    <lineage>
        <taxon>Eukaryota</taxon>
        <taxon>Sar</taxon>
        <taxon>Alveolata</taxon>
        <taxon>Dinophyceae</taxon>
        <taxon>Gonyaulacales</taxon>
        <taxon>Pyrocystaceae</taxon>
        <taxon>Alexandrium</taxon>
    </lineage>
</organism>
<sequence>MGWGWGVQLTLTPMVAPADDSTVAPDVTLLPSRESGEQTAVPPAQFGIARLEPLGNAVQGIIYEYEYDPKPVRKYSQEKPPDEECVGSLRPAVRGGRAPFRFFGSRVPASADHARCWLGRVLIGEVGLGRLEHVELIVPPAKEAPPPEKHMPLKAHGEQPSWRWRVWVAGMGPNYKSGDADRDAVEVTMHCSSVHGVFVDLDGRNDGCRCFVFRMLRQYCDSNCLEWHPIPEAPGSISKVLDRQAAKAGDESLLRLLDDLMQAEARLVQILKHLEATREVASLKDMLADTHELREALENAHEVRFKLKSDYRQRACEALELLLRRALKTAEDRDQLADVAKIAWDMHGFGIQEPESMYKVQAVLAHEP</sequence>
<protein>
    <submittedName>
        <fullName evidence="1">Uncharacterized protein</fullName>
    </submittedName>
</protein>